<gene>
    <name evidence="1" type="ORF">Q5H94_01790</name>
</gene>
<dbReference type="InterPro" id="IPR008775">
    <property type="entry name" value="Phytyl_CoA_dOase-like"/>
</dbReference>
<dbReference type="EMBL" id="JAUQSZ010000001">
    <property type="protein sequence ID" value="MDO7841045.1"/>
    <property type="molecule type" value="Genomic_DNA"/>
</dbReference>
<dbReference type="Pfam" id="PF05721">
    <property type="entry name" value="PhyH"/>
    <property type="match status" value="1"/>
</dbReference>
<protein>
    <submittedName>
        <fullName evidence="1">Phytanoyl-CoA dioxygenase family protein</fullName>
    </submittedName>
</protein>
<dbReference type="RefSeq" id="WP_304559438.1">
    <property type="nucleotide sequence ID" value="NZ_JAUQSZ010000001.1"/>
</dbReference>
<keyword evidence="1" id="KW-0560">Oxidoreductase</keyword>
<name>A0ABT8ZU03_9SPHN</name>
<accession>A0ABT8ZU03</accession>
<dbReference type="PANTHER" id="PTHR31630:SF6">
    <property type="entry name" value="PHYTANOYL-COA DIOXYGENASE-RELATED"/>
    <property type="match status" value="1"/>
</dbReference>
<dbReference type="PANTHER" id="PTHR31630">
    <property type="entry name" value="PHYTANOYL-COA DIOXYGENASE-RELATED-RELATED"/>
    <property type="match status" value="1"/>
</dbReference>
<proteinExistence type="predicted"/>
<reference evidence="1" key="1">
    <citation type="submission" date="2023-07" db="EMBL/GenBank/DDBJ databases">
        <authorList>
            <person name="Kim M.K."/>
        </authorList>
    </citation>
    <scope>NUCLEOTIDE SEQUENCE</scope>
    <source>
        <strain evidence="1">CA1-15</strain>
    </source>
</reference>
<keyword evidence="2" id="KW-1185">Reference proteome</keyword>
<evidence type="ECO:0000313" key="2">
    <source>
        <dbReference type="Proteomes" id="UP001176468"/>
    </source>
</evidence>
<evidence type="ECO:0000313" key="1">
    <source>
        <dbReference type="EMBL" id="MDO7841045.1"/>
    </source>
</evidence>
<dbReference type="SUPFAM" id="SSF51197">
    <property type="entry name" value="Clavaminate synthase-like"/>
    <property type="match status" value="1"/>
</dbReference>
<organism evidence="1 2">
    <name type="scientific">Sphingomonas immobilis</name>
    <dbReference type="NCBI Taxonomy" id="3063997"/>
    <lineage>
        <taxon>Bacteria</taxon>
        <taxon>Pseudomonadati</taxon>
        <taxon>Pseudomonadota</taxon>
        <taxon>Alphaproteobacteria</taxon>
        <taxon>Sphingomonadales</taxon>
        <taxon>Sphingomonadaceae</taxon>
        <taxon>Sphingomonas</taxon>
    </lineage>
</organism>
<comment type="caution">
    <text evidence="1">The sequence shown here is derived from an EMBL/GenBank/DDBJ whole genome shotgun (WGS) entry which is preliminary data.</text>
</comment>
<sequence>MSEVRGLEDFWARRTGRAPPGPLTMAERILLDARGLGLEQVLTYLRDWPDFATFAAWIAATAGPPDAERIARYHAWLAGDPVPEATRVRLAAIDAMPPVLDADEIAHWEAHGYVILRGAIGRGEAAAAAELLWRVAGADPGDPATWHGQRNNGIMVQHFCDPALDIARYSPRVHKAFAQLWGRSDLWSIVDRMSFSAPPAPGRPWQGPLLHWDVSLALPIPFATQGILYLTDTAADQGATQVVPGFHHRIEAWLKGLGDADPRAVDLSAEGVTIPAGAGDLVIWRQDLPHGASPNRAARPRLAQYVNMYPADLETNPEWR</sequence>
<dbReference type="GO" id="GO:0051213">
    <property type="term" value="F:dioxygenase activity"/>
    <property type="evidence" value="ECO:0007669"/>
    <property type="project" value="UniProtKB-KW"/>
</dbReference>
<dbReference type="Proteomes" id="UP001176468">
    <property type="component" value="Unassembled WGS sequence"/>
</dbReference>
<keyword evidence="1" id="KW-0223">Dioxygenase</keyword>
<dbReference type="Gene3D" id="2.60.120.620">
    <property type="entry name" value="q2cbj1_9rhob like domain"/>
    <property type="match status" value="1"/>
</dbReference>